<reference evidence="1 2" key="1">
    <citation type="submission" date="2019-03" db="EMBL/GenBank/DDBJ databases">
        <title>Complete Genome Sequence of Paraburkholderia dipogonis ICMP 19430T, a Nitrogen-fixing Symbiont of the South African Invasive Legume Dipogon lignosus in New Zealand.</title>
        <authorList>
            <person name="De Meyer S.E."/>
        </authorList>
    </citation>
    <scope>NUCLEOTIDE SEQUENCE [LARGE SCALE GENOMIC DNA]</scope>
    <source>
        <strain evidence="1 2">ICMP 19430</strain>
    </source>
</reference>
<accession>A0A4Y8MXA9</accession>
<dbReference type="AlphaFoldDB" id="A0A4Y8MXA9"/>
<dbReference type="RefSeq" id="WP_134465298.1">
    <property type="nucleotide sequence ID" value="NZ_JBHMFL010000100.1"/>
</dbReference>
<dbReference type="EMBL" id="SNVI01000002">
    <property type="protein sequence ID" value="TFE42022.1"/>
    <property type="molecule type" value="Genomic_DNA"/>
</dbReference>
<organism evidence="1 2">
    <name type="scientific">Paraburkholderia dipogonis</name>
    <dbReference type="NCBI Taxonomy" id="1211383"/>
    <lineage>
        <taxon>Bacteria</taxon>
        <taxon>Pseudomonadati</taxon>
        <taxon>Pseudomonadota</taxon>
        <taxon>Betaproteobacteria</taxon>
        <taxon>Burkholderiales</taxon>
        <taxon>Burkholderiaceae</taxon>
        <taxon>Paraburkholderia</taxon>
    </lineage>
</organism>
<dbReference type="Proteomes" id="UP000297385">
    <property type="component" value="Unassembled WGS sequence"/>
</dbReference>
<gene>
    <name evidence="1" type="ORF">E2553_36015</name>
</gene>
<evidence type="ECO:0000313" key="2">
    <source>
        <dbReference type="Proteomes" id="UP000297385"/>
    </source>
</evidence>
<sequence>MKTSMSRGFACGLSAIGMIVLPGVTLYATENQPACLIVKSGSMHADTVKLVRDRASDSTAAVGLYKAALAVNTDGAPTSYHPDDFRGERLALNRIDNGVSIRTVLGKKPSVAKQIEVFDQWRKGGWVTPTGYRITWKNVIAADPSGRPCIFEHENAGYFGSLSALKNGLSANQSGECLVKNQIDERLIPGIVLRGDNNPLTSWGAATGDLVLAINPETDVTVAGVVVDTGDGNRIGEGSVAMNMKLLEKTELPTNYTETKSLDTGSQRMIVAVVPHSAQYKLQRPYSPDNIAERLDEWAKEHYGSLEAFRSLVRACAADF</sequence>
<proteinExistence type="predicted"/>
<evidence type="ECO:0000313" key="1">
    <source>
        <dbReference type="EMBL" id="TFE42022.1"/>
    </source>
</evidence>
<name>A0A4Y8MXA9_9BURK</name>
<protein>
    <submittedName>
        <fullName evidence="1">Uncharacterized protein</fullName>
    </submittedName>
</protein>
<dbReference type="GeneID" id="97310845"/>
<comment type="caution">
    <text evidence="1">The sequence shown here is derived from an EMBL/GenBank/DDBJ whole genome shotgun (WGS) entry which is preliminary data.</text>
</comment>